<evidence type="ECO:0000256" key="1">
    <source>
        <dbReference type="SAM" id="MobiDB-lite"/>
    </source>
</evidence>
<dbReference type="EMBL" id="MU001507">
    <property type="protein sequence ID" value="KAF2440247.1"/>
    <property type="molecule type" value="Genomic_DNA"/>
</dbReference>
<dbReference type="SUPFAM" id="SSF48403">
    <property type="entry name" value="Ankyrin repeat"/>
    <property type="match status" value="1"/>
</dbReference>
<keyword evidence="3" id="KW-1185">Reference proteome</keyword>
<dbReference type="OrthoDB" id="3800086at2759"/>
<accession>A0A9P4PAG2</accession>
<reference evidence="2" key="1">
    <citation type="journal article" date="2020" name="Stud. Mycol.">
        <title>101 Dothideomycetes genomes: a test case for predicting lifestyles and emergence of pathogens.</title>
        <authorList>
            <person name="Haridas S."/>
            <person name="Albert R."/>
            <person name="Binder M."/>
            <person name="Bloem J."/>
            <person name="Labutti K."/>
            <person name="Salamov A."/>
            <person name="Andreopoulos B."/>
            <person name="Baker S."/>
            <person name="Barry K."/>
            <person name="Bills G."/>
            <person name="Bluhm B."/>
            <person name="Cannon C."/>
            <person name="Castanera R."/>
            <person name="Culley D."/>
            <person name="Daum C."/>
            <person name="Ezra D."/>
            <person name="Gonzalez J."/>
            <person name="Henrissat B."/>
            <person name="Kuo A."/>
            <person name="Liang C."/>
            <person name="Lipzen A."/>
            <person name="Lutzoni F."/>
            <person name="Magnuson J."/>
            <person name="Mondo S."/>
            <person name="Nolan M."/>
            <person name="Ohm R."/>
            <person name="Pangilinan J."/>
            <person name="Park H.-J."/>
            <person name="Ramirez L."/>
            <person name="Alfaro M."/>
            <person name="Sun H."/>
            <person name="Tritt A."/>
            <person name="Yoshinaga Y."/>
            <person name="Zwiers L.-H."/>
            <person name="Turgeon B."/>
            <person name="Goodwin S."/>
            <person name="Spatafora J."/>
            <person name="Crous P."/>
            <person name="Grigoriev I."/>
        </authorList>
    </citation>
    <scope>NUCLEOTIDE SEQUENCE</scope>
    <source>
        <strain evidence="2">CBS 690.94</strain>
    </source>
</reference>
<proteinExistence type="predicted"/>
<dbReference type="InterPro" id="IPR036770">
    <property type="entry name" value="Ankyrin_rpt-contain_sf"/>
</dbReference>
<evidence type="ECO:0008006" key="4">
    <source>
        <dbReference type="Google" id="ProtNLM"/>
    </source>
</evidence>
<sequence length="774" mass="88152">MTDPFSVAASSFAVVGVADVVLRTCLKCHQFLSDIEDAPASIDDLKTCLRNNTSLVQTLRKHIQDLEATASPSDRAELQPAIEQFKVAIGLLRREMATLLARASKYNRMRKTWANVRHVLAEKDIRKTTERMEHAKSTLSVALSLVEGKRSAIDHKKTGTAIIQTSTQVISAIGQLQNEQTTIVSQNNTIISHTVQQKQGTRETQREIQRFRHVSQKQHDNLRRQMGRDTNLIVKKLEDIHISSSHRLTKRESNRRIFLRGADQEKALTTLLLMKEHVRQAAVKNIAYTKEGISQQDMNLFLSEFNHLVSSAVQETAAQHPDSTARPLDRWCYSGSSGGSLPTNYLADNSPWRRDQTHDLTPSLKKRPDGRSSLRTSRRYWIHQTIMGKLIFMITGASEGDIQEQDVVESRLIFIPHAHVHPVVATVRFTQAKNMNVKLQLYTQLNIFRPVSYYDAGVHYALYTHGSIEDIDTAFREGRITPYDVTENGIILSQYIAGAVFRADILRYLDSQGVGHVALNGDGDVMLGIWYHMHDKVPEYVWNRHDDMQSYLDGRINSFTSNSGVQVALGGRGASGYIDPDPERVQRWRGFLVRNGIVDEFRDKDFKRAFMYYCYSPHQNSVANLAMFLELGMDPNTMSPTNSTGRNGLHESIRHRSKGRKWKYKRHPVSERRVLEKKLVVLIKAGTSIHHRDSDGHTPSIYARGYNWWDVWCRALERAGFNIDEMLEVENNEWLQEAGWEEKLLDMGGTRGGRSTSAGMRIRTRKRTVSQTMT</sequence>
<feature type="region of interest" description="Disordered" evidence="1">
    <location>
        <begin position="344"/>
        <end position="372"/>
    </location>
</feature>
<evidence type="ECO:0000313" key="3">
    <source>
        <dbReference type="Proteomes" id="UP000799764"/>
    </source>
</evidence>
<protein>
    <recommendedName>
        <fullName evidence="4">Fungal N-terminal domain-containing protein</fullName>
    </recommendedName>
</protein>
<feature type="region of interest" description="Disordered" evidence="1">
    <location>
        <begin position="639"/>
        <end position="659"/>
    </location>
</feature>
<dbReference type="AlphaFoldDB" id="A0A9P4PAG2"/>
<organism evidence="2 3">
    <name type="scientific">Karstenula rhodostoma CBS 690.94</name>
    <dbReference type="NCBI Taxonomy" id="1392251"/>
    <lineage>
        <taxon>Eukaryota</taxon>
        <taxon>Fungi</taxon>
        <taxon>Dikarya</taxon>
        <taxon>Ascomycota</taxon>
        <taxon>Pezizomycotina</taxon>
        <taxon>Dothideomycetes</taxon>
        <taxon>Pleosporomycetidae</taxon>
        <taxon>Pleosporales</taxon>
        <taxon>Massarineae</taxon>
        <taxon>Didymosphaeriaceae</taxon>
        <taxon>Karstenula</taxon>
    </lineage>
</organism>
<evidence type="ECO:0000313" key="2">
    <source>
        <dbReference type="EMBL" id="KAF2440247.1"/>
    </source>
</evidence>
<gene>
    <name evidence="2" type="ORF">P171DRAFT_435078</name>
</gene>
<name>A0A9P4PAG2_9PLEO</name>
<dbReference type="Proteomes" id="UP000799764">
    <property type="component" value="Unassembled WGS sequence"/>
</dbReference>
<dbReference type="Gene3D" id="1.25.40.20">
    <property type="entry name" value="Ankyrin repeat-containing domain"/>
    <property type="match status" value="1"/>
</dbReference>
<comment type="caution">
    <text evidence="2">The sequence shown here is derived from an EMBL/GenBank/DDBJ whole genome shotgun (WGS) entry which is preliminary data.</text>
</comment>